<reference evidence="2" key="3">
    <citation type="submission" date="2025-08" db="UniProtKB">
        <authorList>
            <consortium name="Ensembl"/>
        </authorList>
    </citation>
    <scope>IDENTIFICATION</scope>
</reference>
<evidence type="ECO:0000313" key="2">
    <source>
        <dbReference type="Ensembl" id="ENSCINP00000024420.2"/>
    </source>
</evidence>
<sequence>MSKTHDRTSQTFLIPQTPVKFMKSRKISRDSVGNSGDGNPGSSSNSSSFSSPSHDRENSSHEYSYDQTSSQHPTSQTFIITSQKDDPSSTFIASKSRDYDLESHESSQTFIKIPSRDFVHETSQTFRKSHDSPTLSRDPVHIELKNIHKELQEFQKLKQQLKVLKQQRNVMLDCYERNTMNIPPTSSLDFNIVEVELQQVGCFGIFVAVAQCLGACIVTKGPKGTGLGAQHW</sequence>
<dbReference type="InParanoid" id="F6SFK0"/>
<dbReference type="HOGENOM" id="CLU_1194550_0_0_1"/>
<evidence type="ECO:0000256" key="1">
    <source>
        <dbReference type="SAM" id="MobiDB-lite"/>
    </source>
</evidence>
<organism evidence="2 3">
    <name type="scientific">Ciona intestinalis</name>
    <name type="common">Transparent sea squirt</name>
    <name type="synonym">Ascidia intestinalis</name>
    <dbReference type="NCBI Taxonomy" id="7719"/>
    <lineage>
        <taxon>Eukaryota</taxon>
        <taxon>Metazoa</taxon>
        <taxon>Chordata</taxon>
        <taxon>Tunicata</taxon>
        <taxon>Ascidiacea</taxon>
        <taxon>Phlebobranchia</taxon>
        <taxon>Cionidae</taxon>
        <taxon>Ciona</taxon>
    </lineage>
</organism>
<evidence type="ECO:0000313" key="3">
    <source>
        <dbReference type="Proteomes" id="UP000008144"/>
    </source>
</evidence>
<dbReference type="Ensembl" id="ENSCINT00000024666.2">
    <property type="protein sequence ID" value="ENSCINP00000024420.2"/>
    <property type="gene ID" value="ENSCING00000013258.2"/>
</dbReference>
<feature type="compositionally biased region" description="Polar residues" evidence="1">
    <location>
        <begin position="65"/>
        <end position="75"/>
    </location>
</feature>
<protein>
    <submittedName>
        <fullName evidence="2">Uncharacterized protein</fullName>
    </submittedName>
</protein>
<feature type="region of interest" description="Disordered" evidence="1">
    <location>
        <begin position="1"/>
        <end position="75"/>
    </location>
</feature>
<proteinExistence type="predicted"/>
<dbReference type="EMBL" id="EAAA01002665">
    <property type="status" value="NOT_ANNOTATED_CDS"/>
    <property type="molecule type" value="Genomic_DNA"/>
</dbReference>
<feature type="compositionally biased region" description="Basic and acidic residues" evidence="1">
    <location>
        <begin position="53"/>
        <end position="64"/>
    </location>
</feature>
<dbReference type="AlphaFoldDB" id="F6SFK0"/>
<dbReference type="Proteomes" id="UP000008144">
    <property type="component" value="Chromosome 8"/>
</dbReference>
<feature type="compositionally biased region" description="Low complexity" evidence="1">
    <location>
        <begin position="40"/>
        <end position="52"/>
    </location>
</feature>
<reference evidence="3" key="1">
    <citation type="journal article" date="2002" name="Science">
        <title>The draft genome of Ciona intestinalis: insights into chordate and vertebrate origins.</title>
        <authorList>
            <person name="Dehal P."/>
            <person name="Satou Y."/>
            <person name="Campbell R.K."/>
            <person name="Chapman J."/>
            <person name="Degnan B."/>
            <person name="De Tomaso A."/>
            <person name="Davidson B."/>
            <person name="Di Gregorio A."/>
            <person name="Gelpke M."/>
            <person name="Goodstein D.M."/>
            <person name="Harafuji N."/>
            <person name="Hastings K.E."/>
            <person name="Ho I."/>
            <person name="Hotta K."/>
            <person name="Huang W."/>
            <person name="Kawashima T."/>
            <person name="Lemaire P."/>
            <person name="Martinez D."/>
            <person name="Meinertzhagen I.A."/>
            <person name="Necula S."/>
            <person name="Nonaka M."/>
            <person name="Putnam N."/>
            <person name="Rash S."/>
            <person name="Saiga H."/>
            <person name="Satake M."/>
            <person name="Terry A."/>
            <person name="Yamada L."/>
            <person name="Wang H.G."/>
            <person name="Awazu S."/>
            <person name="Azumi K."/>
            <person name="Boore J."/>
            <person name="Branno M."/>
            <person name="Chin-Bow S."/>
            <person name="DeSantis R."/>
            <person name="Doyle S."/>
            <person name="Francino P."/>
            <person name="Keys D.N."/>
            <person name="Haga S."/>
            <person name="Hayashi H."/>
            <person name="Hino K."/>
            <person name="Imai K.S."/>
            <person name="Inaba K."/>
            <person name="Kano S."/>
            <person name="Kobayashi K."/>
            <person name="Kobayashi M."/>
            <person name="Lee B.I."/>
            <person name="Makabe K.W."/>
            <person name="Manohar C."/>
            <person name="Matassi G."/>
            <person name="Medina M."/>
            <person name="Mochizuki Y."/>
            <person name="Mount S."/>
            <person name="Morishita T."/>
            <person name="Miura S."/>
            <person name="Nakayama A."/>
            <person name="Nishizaka S."/>
            <person name="Nomoto H."/>
            <person name="Ohta F."/>
            <person name="Oishi K."/>
            <person name="Rigoutsos I."/>
            <person name="Sano M."/>
            <person name="Sasaki A."/>
            <person name="Sasakura Y."/>
            <person name="Shoguchi E."/>
            <person name="Shin-i T."/>
            <person name="Spagnuolo A."/>
            <person name="Stainier D."/>
            <person name="Suzuki M.M."/>
            <person name="Tassy O."/>
            <person name="Takatori N."/>
            <person name="Tokuoka M."/>
            <person name="Yagi K."/>
            <person name="Yoshizaki F."/>
            <person name="Wada S."/>
            <person name="Zhang C."/>
            <person name="Hyatt P.D."/>
            <person name="Larimer F."/>
            <person name="Detter C."/>
            <person name="Doggett N."/>
            <person name="Glavina T."/>
            <person name="Hawkins T."/>
            <person name="Richardson P."/>
            <person name="Lucas S."/>
            <person name="Kohara Y."/>
            <person name="Levine M."/>
            <person name="Satoh N."/>
            <person name="Rokhsar D.S."/>
        </authorList>
    </citation>
    <scope>NUCLEOTIDE SEQUENCE [LARGE SCALE GENOMIC DNA]</scope>
</reference>
<reference evidence="2" key="4">
    <citation type="submission" date="2025-09" db="UniProtKB">
        <authorList>
            <consortium name="Ensembl"/>
        </authorList>
    </citation>
    <scope>IDENTIFICATION</scope>
</reference>
<keyword evidence="3" id="KW-1185">Reference proteome</keyword>
<accession>F6SFK0</accession>
<name>F6SFK0_CIOIN</name>
<reference evidence="2" key="2">
    <citation type="journal article" date="2008" name="Genome Biol.">
        <title>Improved genome assembly and evidence-based global gene model set for the chordate Ciona intestinalis: new insight into intron and operon populations.</title>
        <authorList>
            <person name="Satou Y."/>
            <person name="Mineta K."/>
            <person name="Ogasawara M."/>
            <person name="Sasakura Y."/>
            <person name="Shoguchi E."/>
            <person name="Ueno K."/>
            <person name="Yamada L."/>
            <person name="Matsumoto J."/>
            <person name="Wasserscheid J."/>
            <person name="Dewar K."/>
            <person name="Wiley G.B."/>
            <person name="Macmil S.L."/>
            <person name="Roe B.A."/>
            <person name="Zeller R.W."/>
            <person name="Hastings K.E."/>
            <person name="Lemaire P."/>
            <person name="Lindquist E."/>
            <person name="Endo T."/>
            <person name="Hotta K."/>
            <person name="Inaba K."/>
        </authorList>
    </citation>
    <scope>NUCLEOTIDE SEQUENCE [LARGE SCALE GENOMIC DNA]</scope>
    <source>
        <strain evidence="2">wild type</strain>
    </source>
</reference>